<dbReference type="Proteomes" id="UP000184603">
    <property type="component" value="Unassembled WGS sequence"/>
</dbReference>
<dbReference type="RefSeq" id="WP_159441309.1">
    <property type="nucleotide sequence ID" value="NZ_FRFE01000015.1"/>
</dbReference>
<dbReference type="GO" id="GO:0016811">
    <property type="term" value="F:hydrolase activity, acting on carbon-nitrogen (but not peptide) bonds, in linear amides"/>
    <property type="evidence" value="ECO:0007669"/>
    <property type="project" value="InterPro"/>
</dbReference>
<dbReference type="PROSITE" id="PS50263">
    <property type="entry name" value="CN_HYDROLASE"/>
    <property type="match status" value="1"/>
</dbReference>
<dbReference type="InterPro" id="IPR036526">
    <property type="entry name" value="C-N_Hydrolase_sf"/>
</dbReference>
<dbReference type="InterPro" id="IPR001110">
    <property type="entry name" value="UPF0012_CS"/>
</dbReference>
<feature type="domain" description="CN hydrolase" evidence="3">
    <location>
        <begin position="1"/>
        <end position="245"/>
    </location>
</feature>
<protein>
    <submittedName>
        <fullName evidence="4">Nitrilase</fullName>
    </submittedName>
</protein>
<comment type="similarity">
    <text evidence="1">Belongs to the carbon-nitrogen hydrolase superfamily. NIT1/NIT2 family.</text>
</comment>
<evidence type="ECO:0000256" key="2">
    <source>
        <dbReference type="ARBA" id="ARBA00022801"/>
    </source>
</evidence>
<name>A0A1M7YB09_9BACT</name>
<evidence type="ECO:0000259" key="3">
    <source>
        <dbReference type="PROSITE" id="PS50263"/>
    </source>
</evidence>
<dbReference type="CDD" id="cd07572">
    <property type="entry name" value="nit"/>
    <property type="match status" value="1"/>
</dbReference>
<evidence type="ECO:0000313" key="5">
    <source>
        <dbReference type="Proteomes" id="UP000184603"/>
    </source>
</evidence>
<dbReference type="PROSITE" id="PS01227">
    <property type="entry name" value="UPF0012"/>
    <property type="match status" value="1"/>
</dbReference>
<keyword evidence="5" id="KW-1185">Reference proteome</keyword>
<accession>A0A1M7YB09</accession>
<dbReference type="EMBL" id="FRFE01000015">
    <property type="protein sequence ID" value="SHO49803.1"/>
    <property type="molecule type" value="Genomic_DNA"/>
</dbReference>
<evidence type="ECO:0000313" key="4">
    <source>
        <dbReference type="EMBL" id="SHO49803.1"/>
    </source>
</evidence>
<dbReference type="OrthoDB" id="9811121at2"/>
<gene>
    <name evidence="4" type="ORF">SAMN02745220_03101</name>
</gene>
<keyword evidence="2" id="KW-0378">Hydrolase</keyword>
<sequence>MKIGLVQTNIQNDTSKNLAFVEKSIDKLADQGADLITLPETFAFLGSDQEMKDHAESIDGPTLTRLQKKARDKAVFIHCGSIFEKRGDKIFNTSVVFNRQGEQVASYSKIHLFDIEIASGIIYRESDVVTAGNDVVTFNCEGVIVGLSICYDIRFPELYRKLVEMGASLILAPAVFTLMTGKDHWEPLLKARAIENLCYIAAAGNWGICPPKYNSWGHSMVINPWGTVLVQAADCATTIITELDFAFMDSIREKLPALQHRRRDIFSS</sequence>
<dbReference type="InterPro" id="IPR003010">
    <property type="entry name" value="C-N_Hydrolase"/>
</dbReference>
<reference evidence="4 5" key="1">
    <citation type="submission" date="2016-12" db="EMBL/GenBank/DDBJ databases">
        <authorList>
            <person name="Song W.-J."/>
            <person name="Kurnit D.M."/>
        </authorList>
    </citation>
    <scope>NUCLEOTIDE SEQUENCE [LARGE SCALE GENOMIC DNA]</scope>
    <source>
        <strain evidence="4 5">DSM 18488</strain>
    </source>
</reference>
<dbReference type="AlphaFoldDB" id="A0A1M7YB09"/>
<evidence type="ECO:0000256" key="1">
    <source>
        <dbReference type="ARBA" id="ARBA00010613"/>
    </source>
</evidence>
<dbReference type="SUPFAM" id="SSF56317">
    <property type="entry name" value="Carbon-nitrogen hydrolase"/>
    <property type="match status" value="1"/>
</dbReference>
<proteinExistence type="inferred from homology"/>
<dbReference type="PANTHER" id="PTHR23088">
    <property type="entry name" value="NITRILASE-RELATED"/>
    <property type="match status" value="1"/>
</dbReference>
<dbReference type="STRING" id="1121416.SAMN02745220_03101"/>
<dbReference type="PANTHER" id="PTHR23088:SF27">
    <property type="entry name" value="DEAMINATED GLUTATHIONE AMIDASE"/>
    <property type="match status" value="1"/>
</dbReference>
<dbReference type="Gene3D" id="3.60.110.10">
    <property type="entry name" value="Carbon-nitrogen hydrolase"/>
    <property type="match status" value="1"/>
</dbReference>
<organism evidence="4 5">
    <name type="scientific">Desulfopila aestuarii DSM 18488</name>
    <dbReference type="NCBI Taxonomy" id="1121416"/>
    <lineage>
        <taxon>Bacteria</taxon>
        <taxon>Pseudomonadati</taxon>
        <taxon>Thermodesulfobacteriota</taxon>
        <taxon>Desulfobulbia</taxon>
        <taxon>Desulfobulbales</taxon>
        <taxon>Desulfocapsaceae</taxon>
        <taxon>Desulfopila</taxon>
    </lineage>
</organism>
<dbReference type="InterPro" id="IPR045254">
    <property type="entry name" value="Nit1/2_C-N_Hydrolase"/>
</dbReference>
<dbReference type="Pfam" id="PF00795">
    <property type="entry name" value="CN_hydrolase"/>
    <property type="match status" value="1"/>
</dbReference>